<reference evidence="1 2" key="1">
    <citation type="submission" date="2019-08" db="EMBL/GenBank/DDBJ databases">
        <title>Lentzea from Indian Himalayas.</title>
        <authorList>
            <person name="Mandal S."/>
            <person name="Mallick Gupta A."/>
            <person name="Maiti P.K."/>
            <person name="Sarkar J."/>
            <person name="Mandal S."/>
        </authorList>
    </citation>
    <scope>NUCLEOTIDE SEQUENCE [LARGE SCALE GENOMIC DNA]</scope>
    <source>
        <strain evidence="1 2">PSKA42</strain>
    </source>
</reference>
<protein>
    <submittedName>
        <fullName evidence="1">Uncharacterized protein</fullName>
    </submittedName>
</protein>
<comment type="caution">
    <text evidence="1">The sequence shown here is derived from an EMBL/GenBank/DDBJ whole genome shotgun (WGS) entry which is preliminary data.</text>
</comment>
<gene>
    <name evidence="1" type="ORF">FXN61_06750</name>
</gene>
<proteinExistence type="predicted"/>
<keyword evidence="2" id="KW-1185">Reference proteome</keyword>
<dbReference type="EMBL" id="VSRL01000015">
    <property type="protein sequence ID" value="NKE56546.1"/>
    <property type="molecule type" value="Genomic_DNA"/>
</dbReference>
<accession>A0ABX1FCV4</accession>
<organism evidence="1 2">
    <name type="scientific">Lentzea indica</name>
    <dbReference type="NCBI Taxonomy" id="2604800"/>
    <lineage>
        <taxon>Bacteria</taxon>
        <taxon>Bacillati</taxon>
        <taxon>Actinomycetota</taxon>
        <taxon>Actinomycetes</taxon>
        <taxon>Pseudonocardiales</taxon>
        <taxon>Pseudonocardiaceae</taxon>
        <taxon>Lentzea</taxon>
    </lineage>
</organism>
<sequence length="95" mass="10312">MTQRPPAELDGAEVFSFAPVGAAQKPTGGTVHSVSDFPDVVRGLALARYSGEKTVYLFYCDEESNVVSDTAHSSVEEAIDQARFEFEGLEFEPLP</sequence>
<name>A0ABX1FCV4_9PSEU</name>
<evidence type="ECO:0000313" key="2">
    <source>
        <dbReference type="Proteomes" id="UP001515943"/>
    </source>
</evidence>
<evidence type="ECO:0000313" key="1">
    <source>
        <dbReference type="EMBL" id="NKE56546.1"/>
    </source>
</evidence>
<dbReference type="Proteomes" id="UP001515943">
    <property type="component" value="Unassembled WGS sequence"/>
</dbReference>
<dbReference type="RefSeq" id="WP_167971323.1">
    <property type="nucleotide sequence ID" value="NZ_VSRL01000015.1"/>
</dbReference>